<feature type="transmembrane region" description="Helical" evidence="7">
    <location>
        <begin position="291"/>
        <end position="309"/>
    </location>
</feature>
<feature type="transmembrane region" description="Helical" evidence="7">
    <location>
        <begin position="218"/>
        <end position="237"/>
    </location>
</feature>
<dbReference type="PANTHER" id="PTHR21229">
    <property type="entry name" value="LUNG SEVEN TRANSMEMBRANE RECEPTOR"/>
    <property type="match status" value="1"/>
</dbReference>
<evidence type="ECO:0000256" key="5">
    <source>
        <dbReference type="ARBA" id="ARBA00023136"/>
    </source>
</evidence>
<keyword evidence="5 7" id="KW-0472">Membrane</keyword>
<dbReference type="AlphaFoldDB" id="A0A081AA54"/>
<reference evidence="10 11" key="1">
    <citation type="submission" date="2013-11" db="EMBL/GenBank/DDBJ databases">
        <title>The Genome Sequence of Phytophthora parasitica P1976.</title>
        <authorList>
            <consortium name="The Broad Institute Genomics Platform"/>
            <person name="Russ C."/>
            <person name="Tyler B."/>
            <person name="Panabieres F."/>
            <person name="Shan W."/>
            <person name="Tripathy S."/>
            <person name="Grunwald N."/>
            <person name="Machado M."/>
            <person name="Johnson C.S."/>
            <person name="Walker B."/>
            <person name="Young S."/>
            <person name="Zeng Q."/>
            <person name="Gargeya S."/>
            <person name="Fitzgerald M."/>
            <person name="Haas B."/>
            <person name="Abouelleil A."/>
            <person name="Allen A.W."/>
            <person name="Alvarado L."/>
            <person name="Arachchi H.M."/>
            <person name="Berlin A.M."/>
            <person name="Chapman S.B."/>
            <person name="Gainer-Dewar J."/>
            <person name="Goldberg J."/>
            <person name="Griggs A."/>
            <person name="Gujja S."/>
            <person name="Hansen M."/>
            <person name="Howarth C."/>
            <person name="Imamovic A."/>
            <person name="Ireland A."/>
            <person name="Larimer J."/>
            <person name="McCowan C."/>
            <person name="Murphy C."/>
            <person name="Pearson M."/>
            <person name="Poon T.W."/>
            <person name="Priest M."/>
            <person name="Roberts A."/>
            <person name="Saif S."/>
            <person name="Shea T."/>
            <person name="Sisk P."/>
            <person name="Sykes S."/>
            <person name="Wortman J."/>
            <person name="Nusbaum C."/>
            <person name="Birren B."/>
        </authorList>
    </citation>
    <scope>NUCLEOTIDE SEQUENCE [LARGE SCALE GENOMIC DNA]</scope>
    <source>
        <strain evidence="10 11">P1976</strain>
    </source>
</reference>
<dbReference type="OrthoDB" id="19932at2759"/>
<dbReference type="InterPro" id="IPR009637">
    <property type="entry name" value="GPR107/GPR108-like"/>
</dbReference>
<feature type="transmembrane region" description="Helical" evidence="7">
    <location>
        <begin position="257"/>
        <end position="284"/>
    </location>
</feature>
<comment type="subcellular location">
    <subcellularLocation>
        <location evidence="1">Membrane</location>
        <topology evidence="1">Multi-pass membrane protein</topology>
    </subcellularLocation>
</comment>
<keyword evidence="2 7" id="KW-0812">Transmembrane</keyword>
<evidence type="ECO:0000256" key="4">
    <source>
        <dbReference type="ARBA" id="ARBA00022989"/>
    </source>
</evidence>
<feature type="transmembrane region" description="Helical" evidence="7">
    <location>
        <begin position="407"/>
        <end position="425"/>
    </location>
</feature>
<feature type="transmembrane region" description="Helical" evidence="7">
    <location>
        <begin position="369"/>
        <end position="395"/>
    </location>
</feature>
<gene>
    <name evidence="10" type="ORF">F444_08709</name>
</gene>
<dbReference type="Pfam" id="PF06814">
    <property type="entry name" value="GOST_TM"/>
    <property type="match status" value="1"/>
</dbReference>
<dbReference type="InterPro" id="IPR053937">
    <property type="entry name" value="GOST_TM"/>
</dbReference>
<feature type="transmembrane region" description="Helical" evidence="7">
    <location>
        <begin position="329"/>
        <end position="348"/>
    </location>
</feature>
<feature type="domain" description="GOST seven transmembrane" evidence="9">
    <location>
        <begin position="185"/>
        <end position="431"/>
    </location>
</feature>
<evidence type="ECO:0000313" key="11">
    <source>
        <dbReference type="Proteomes" id="UP000028582"/>
    </source>
</evidence>
<feature type="signal peptide" evidence="8">
    <location>
        <begin position="1"/>
        <end position="21"/>
    </location>
</feature>
<evidence type="ECO:0000256" key="7">
    <source>
        <dbReference type="SAM" id="Phobius"/>
    </source>
</evidence>
<feature type="chain" id="PRO_5001754113" description="GOST seven transmembrane domain-containing protein" evidence="8">
    <location>
        <begin position="22"/>
        <end position="496"/>
    </location>
</feature>
<evidence type="ECO:0000256" key="8">
    <source>
        <dbReference type="SAM" id="SignalP"/>
    </source>
</evidence>
<proteinExistence type="predicted"/>
<feature type="compositionally biased region" description="Basic and acidic residues" evidence="6">
    <location>
        <begin position="474"/>
        <end position="490"/>
    </location>
</feature>
<evidence type="ECO:0000259" key="9">
    <source>
        <dbReference type="Pfam" id="PF06814"/>
    </source>
</evidence>
<name>A0A081AA54_PHYNI</name>
<dbReference type="GO" id="GO:0005794">
    <property type="term" value="C:Golgi apparatus"/>
    <property type="evidence" value="ECO:0007669"/>
    <property type="project" value="TreeGrafter"/>
</dbReference>
<evidence type="ECO:0000256" key="1">
    <source>
        <dbReference type="ARBA" id="ARBA00004141"/>
    </source>
</evidence>
<organism evidence="10 11">
    <name type="scientific">Phytophthora nicotianae P1976</name>
    <dbReference type="NCBI Taxonomy" id="1317066"/>
    <lineage>
        <taxon>Eukaryota</taxon>
        <taxon>Sar</taxon>
        <taxon>Stramenopiles</taxon>
        <taxon>Oomycota</taxon>
        <taxon>Peronosporomycetes</taxon>
        <taxon>Peronosporales</taxon>
        <taxon>Peronosporaceae</taxon>
        <taxon>Phytophthora</taxon>
    </lineage>
</organism>
<evidence type="ECO:0000256" key="2">
    <source>
        <dbReference type="ARBA" id="ARBA00022692"/>
    </source>
</evidence>
<feature type="transmembrane region" description="Helical" evidence="7">
    <location>
        <begin position="179"/>
        <end position="206"/>
    </location>
</feature>
<evidence type="ECO:0000313" key="10">
    <source>
        <dbReference type="EMBL" id="ETO75765.1"/>
    </source>
</evidence>
<keyword evidence="4 7" id="KW-1133">Transmembrane helix</keyword>
<dbReference type="EMBL" id="ANJA01001624">
    <property type="protein sequence ID" value="ETO75765.1"/>
    <property type="molecule type" value="Genomic_DNA"/>
</dbReference>
<protein>
    <recommendedName>
        <fullName evidence="9">GOST seven transmembrane domain-containing protein</fullName>
    </recommendedName>
</protein>
<dbReference type="GO" id="GO:0016020">
    <property type="term" value="C:membrane"/>
    <property type="evidence" value="ECO:0007669"/>
    <property type="project" value="UniProtKB-SubCell"/>
</dbReference>
<feature type="region of interest" description="Disordered" evidence="6">
    <location>
        <begin position="447"/>
        <end position="496"/>
    </location>
</feature>
<accession>A0A081AA54</accession>
<comment type="caution">
    <text evidence="10">The sequence shown here is derived from an EMBL/GenBank/DDBJ whole genome shotgun (WGS) entry which is preliminary data.</text>
</comment>
<evidence type="ECO:0000256" key="6">
    <source>
        <dbReference type="SAM" id="MobiDB-lite"/>
    </source>
</evidence>
<evidence type="ECO:0000256" key="3">
    <source>
        <dbReference type="ARBA" id="ARBA00022729"/>
    </source>
</evidence>
<dbReference type="Proteomes" id="UP000028582">
    <property type="component" value="Unassembled WGS sequence"/>
</dbReference>
<sequence length="496" mass="55833">MLSPVPSLLLLWSVWLGAVAASIYPVESSYWVPPFQRAEKLFATDQGPILARTGNSSVTIDISGVNVTQEMAGWRLVVFFYHVDNYEDFETVAGKIELLACSDVEGMKFDGMSDVQRFVFTVANETTPTVSANVLHLVNSSGWTDTQIFVCAEDEGAATETLTFTGSMEVRNPYGLLPAVLYGMLPFSGFLTVGYLVLDVFFVFLLIRHRRQLLSLHWGILLILVMGTAASAVWFYAFYKMNKTGEPVCCPYPTTFLIAVILDTFVRTLARVILLIVCLGYGIVRSHLSRVEVGVITFLSLAYFISGIADEVTRGTSSGADFREKPTAWSFIQLLCNLAFIMWIQFSMERILRDLRDQKQFAKLSMYRWLAWSLAAFIVFFTVLTVVAVCSRLGVFEWDVEWEWMQLVAWPVLNFIVSAAMTLIWRPTQNSSQFAYSMQLPMTESPGIEMTRNTHGSSSDEDINPEIESDSDEEKSSHQEKKQKSYSKDSDDMEGV</sequence>
<dbReference type="PANTHER" id="PTHR21229:SF1">
    <property type="entry name" value="GH17801P"/>
    <property type="match status" value="1"/>
</dbReference>
<feature type="compositionally biased region" description="Acidic residues" evidence="6">
    <location>
        <begin position="459"/>
        <end position="473"/>
    </location>
</feature>
<keyword evidence="3 8" id="KW-0732">Signal</keyword>